<dbReference type="InterPro" id="IPR000490">
    <property type="entry name" value="Glyco_hydro_17"/>
</dbReference>
<evidence type="ECO:0000256" key="12">
    <source>
        <dbReference type="ARBA" id="ARBA00023295"/>
    </source>
</evidence>
<comment type="caution">
    <text evidence="15">The sequence shown here is derived from an EMBL/GenBank/DDBJ whole genome shotgun (WGS) entry which is preliminary data.</text>
</comment>
<dbReference type="GO" id="GO:0042973">
    <property type="term" value="F:glucan endo-1,3-beta-D-glucosidase activity"/>
    <property type="evidence" value="ECO:0007669"/>
    <property type="project" value="UniProtKB-EC"/>
</dbReference>
<dbReference type="Gene3D" id="3.20.20.80">
    <property type="entry name" value="Glycosidases"/>
    <property type="match status" value="1"/>
</dbReference>
<keyword evidence="5" id="KW-1003">Cell membrane</keyword>
<evidence type="ECO:0000256" key="4">
    <source>
        <dbReference type="ARBA" id="ARBA00012780"/>
    </source>
</evidence>
<dbReference type="SUPFAM" id="SSF51445">
    <property type="entry name" value="(Trans)glycosidases"/>
    <property type="match status" value="1"/>
</dbReference>
<evidence type="ECO:0000256" key="9">
    <source>
        <dbReference type="ARBA" id="ARBA00023136"/>
    </source>
</evidence>
<dbReference type="EMBL" id="JABFUD020000021">
    <property type="protein sequence ID" value="KAI5063111.1"/>
    <property type="molecule type" value="Genomic_DNA"/>
</dbReference>
<keyword evidence="16" id="KW-1185">Reference proteome</keyword>
<dbReference type="EC" id="3.2.1.39" evidence="4"/>
<keyword evidence="12" id="KW-0326">Glycosidase</keyword>
<evidence type="ECO:0000256" key="11">
    <source>
        <dbReference type="ARBA" id="ARBA00023180"/>
    </source>
</evidence>
<protein>
    <recommendedName>
        <fullName evidence="4">glucan endo-1,3-beta-D-glucosidase</fullName>
        <ecNumber evidence="4">3.2.1.39</ecNumber>
    </recommendedName>
</protein>
<feature type="domain" description="X8" evidence="14">
    <location>
        <begin position="347"/>
        <end position="432"/>
    </location>
</feature>
<evidence type="ECO:0000256" key="13">
    <source>
        <dbReference type="RuleBase" id="RU004335"/>
    </source>
</evidence>
<keyword evidence="11" id="KW-0325">Glycoprotein</keyword>
<evidence type="ECO:0000256" key="3">
    <source>
        <dbReference type="ARBA" id="ARBA00008773"/>
    </source>
</evidence>
<dbReference type="Proteomes" id="UP000886520">
    <property type="component" value="Chromosome 21"/>
</dbReference>
<comment type="catalytic activity">
    <reaction evidence="1">
        <text>Hydrolysis of (1-&gt;3)-beta-D-glucosidic linkages in (1-&gt;3)-beta-D-glucans.</text>
        <dbReference type="EC" id="3.2.1.39"/>
    </reaction>
</comment>
<evidence type="ECO:0000313" key="16">
    <source>
        <dbReference type="Proteomes" id="UP000886520"/>
    </source>
</evidence>
<dbReference type="InterPro" id="IPR017853">
    <property type="entry name" value="GH"/>
</dbReference>
<dbReference type="InterPro" id="IPR012946">
    <property type="entry name" value="X8"/>
</dbReference>
<dbReference type="Pfam" id="PF00332">
    <property type="entry name" value="Glyco_hydro_17"/>
    <property type="match status" value="1"/>
</dbReference>
<gene>
    <name evidence="15" type="ORF">GOP47_0021658</name>
</gene>
<evidence type="ECO:0000256" key="1">
    <source>
        <dbReference type="ARBA" id="ARBA00000382"/>
    </source>
</evidence>
<dbReference type="FunFam" id="3.20.20.80:FF:000005">
    <property type="entry name" value="Glucan endo-1,3-beta-glucosidase 14"/>
    <property type="match status" value="1"/>
</dbReference>
<keyword evidence="9" id="KW-0472">Membrane</keyword>
<proteinExistence type="inferred from homology"/>
<dbReference type="Pfam" id="PF07983">
    <property type="entry name" value="X8"/>
    <property type="match status" value="1"/>
</dbReference>
<evidence type="ECO:0000256" key="5">
    <source>
        <dbReference type="ARBA" id="ARBA00022475"/>
    </source>
</evidence>
<evidence type="ECO:0000259" key="14">
    <source>
        <dbReference type="SMART" id="SM00768"/>
    </source>
</evidence>
<keyword evidence="10" id="KW-1015">Disulfide bond</keyword>
<name>A0A9D4U7V3_ADICA</name>
<keyword evidence="6" id="KW-0336">GPI-anchor</keyword>
<dbReference type="GO" id="GO:0098552">
    <property type="term" value="C:side of membrane"/>
    <property type="evidence" value="ECO:0007669"/>
    <property type="project" value="UniProtKB-KW"/>
</dbReference>
<evidence type="ECO:0000256" key="6">
    <source>
        <dbReference type="ARBA" id="ARBA00022622"/>
    </source>
</evidence>
<comment type="similarity">
    <text evidence="3 13">Belongs to the glycosyl hydrolase 17 family.</text>
</comment>
<evidence type="ECO:0000256" key="8">
    <source>
        <dbReference type="ARBA" id="ARBA00022801"/>
    </source>
</evidence>
<dbReference type="InterPro" id="IPR044965">
    <property type="entry name" value="Glyco_hydro_17_plant"/>
</dbReference>
<dbReference type="Gene3D" id="1.20.58.1040">
    <property type="match status" value="1"/>
</dbReference>
<dbReference type="PANTHER" id="PTHR32227">
    <property type="entry name" value="GLUCAN ENDO-1,3-BETA-GLUCOSIDASE BG1-RELATED-RELATED"/>
    <property type="match status" value="1"/>
</dbReference>
<evidence type="ECO:0000256" key="7">
    <source>
        <dbReference type="ARBA" id="ARBA00022729"/>
    </source>
</evidence>
<dbReference type="GO" id="GO:0005886">
    <property type="term" value="C:plasma membrane"/>
    <property type="evidence" value="ECO:0007669"/>
    <property type="project" value="UniProtKB-SubCell"/>
</dbReference>
<evidence type="ECO:0000313" key="15">
    <source>
        <dbReference type="EMBL" id="KAI5063111.1"/>
    </source>
</evidence>
<keyword evidence="8" id="KW-0378">Hydrolase</keyword>
<organism evidence="15 16">
    <name type="scientific">Adiantum capillus-veneris</name>
    <name type="common">Maidenhair fern</name>
    <dbReference type="NCBI Taxonomy" id="13818"/>
    <lineage>
        <taxon>Eukaryota</taxon>
        <taxon>Viridiplantae</taxon>
        <taxon>Streptophyta</taxon>
        <taxon>Embryophyta</taxon>
        <taxon>Tracheophyta</taxon>
        <taxon>Polypodiopsida</taxon>
        <taxon>Polypodiidae</taxon>
        <taxon>Polypodiales</taxon>
        <taxon>Pteridineae</taxon>
        <taxon>Pteridaceae</taxon>
        <taxon>Vittarioideae</taxon>
        <taxon>Adiantum</taxon>
    </lineage>
</organism>
<dbReference type="SMART" id="SM00768">
    <property type="entry name" value="X8"/>
    <property type="match status" value="1"/>
</dbReference>
<reference evidence="15" key="1">
    <citation type="submission" date="2021-01" db="EMBL/GenBank/DDBJ databases">
        <title>Adiantum capillus-veneris genome.</title>
        <authorList>
            <person name="Fang Y."/>
            <person name="Liao Q."/>
        </authorList>
    </citation>
    <scope>NUCLEOTIDE SEQUENCE</scope>
    <source>
        <strain evidence="15">H3</strain>
        <tissue evidence="15">Leaf</tissue>
    </source>
</reference>
<dbReference type="FunFam" id="1.20.58.1040:FF:000001">
    <property type="entry name" value="Glucan endo-1,3-beta-glucosidase 4"/>
    <property type="match status" value="1"/>
</dbReference>
<keyword evidence="6" id="KW-0449">Lipoprotein</keyword>
<comment type="subcellular location">
    <subcellularLocation>
        <location evidence="2">Cell membrane</location>
        <topology evidence="2">Lipid-anchor</topology>
        <topology evidence="2">GPI-anchor</topology>
    </subcellularLocation>
</comment>
<dbReference type="GO" id="GO:0009506">
    <property type="term" value="C:plasmodesma"/>
    <property type="evidence" value="ECO:0007669"/>
    <property type="project" value="UniProtKB-ARBA"/>
</dbReference>
<evidence type="ECO:0000256" key="2">
    <source>
        <dbReference type="ARBA" id="ARBA00004609"/>
    </source>
</evidence>
<evidence type="ECO:0000256" key="10">
    <source>
        <dbReference type="ARBA" id="ARBA00023157"/>
    </source>
</evidence>
<sequence length="475" mass="51156">MLSPKMANASRFGLCYGRVADNLPSPQMVAQLLVKDSVTKVRIYDYNVSVIQAFAGTNIELIVTIPNEELSNFQSEAPADQWVNNILVPLLQSVKITVVTVGVEVPTLHPNSASLVLPAMQNIHTGLTKANLADQIRVSTAHSMAILKSSFPPSSGAFNDSLATSFVGPILDFLKATGSFYMVNAYPFHAYMSEMDSVALDYALFQPKDVVVDLNTNLSYSGLLLAQVDAVYFAMEAMGHSELSIMVSETGWPRAGDSDEAVANVQNAATYNNNLLMLVENNTGTPHRTGHPLDVYIFSIFDEDMKTGKSSERHWGVFDTSENTFYYLDLNASDEGSQQKLNGTGSTWCVALPSASNASLEAGLNFACGKGNADCEPIQQGGACFLPNTYVNHASYAYNSYYQNSGDNTAACDFGGTATITTEDPSYGSCIFKADSVPSIVGGCCGNGTSSSWRKTPGNNMGRWLFLLSCILCLL</sequence>
<keyword evidence="7" id="KW-0732">Signal</keyword>
<dbReference type="AlphaFoldDB" id="A0A9D4U7V3"/>
<dbReference type="GO" id="GO:0005975">
    <property type="term" value="P:carbohydrate metabolic process"/>
    <property type="evidence" value="ECO:0007669"/>
    <property type="project" value="InterPro"/>
</dbReference>
<dbReference type="OrthoDB" id="941679at2759"/>
<accession>A0A9D4U7V3</accession>